<protein>
    <submittedName>
        <fullName evidence="7">CMRF35-like molecule 9</fullName>
    </submittedName>
</protein>
<dbReference type="GO" id="GO:0004888">
    <property type="term" value="F:transmembrane signaling receptor activity"/>
    <property type="evidence" value="ECO:0007669"/>
    <property type="project" value="TreeGrafter"/>
</dbReference>
<dbReference type="GO" id="GO:0005886">
    <property type="term" value="C:plasma membrane"/>
    <property type="evidence" value="ECO:0007669"/>
    <property type="project" value="TreeGrafter"/>
</dbReference>
<dbReference type="InterPro" id="IPR036179">
    <property type="entry name" value="Ig-like_dom_sf"/>
</dbReference>
<comment type="subcellular location">
    <subcellularLocation>
        <location evidence="1">Membrane</location>
    </subcellularLocation>
</comment>
<dbReference type="Gene3D" id="2.60.40.10">
    <property type="entry name" value="Immunoglobulins"/>
    <property type="match status" value="1"/>
</dbReference>
<comment type="caution">
    <text evidence="7">The sequence shown here is derived from an EMBL/GenBank/DDBJ whole genome shotgun (WGS) entry which is preliminary data.</text>
</comment>
<evidence type="ECO:0000313" key="7">
    <source>
        <dbReference type="EMBL" id="CAK6968366.1"/>
    </source>
</evidence>
<feature type="chain" id="PRO_5043763129" evidence="5">
    <location>
        <begin position="18"/>
        <end position="250"/>
    </location>
</feature>
<keyword evidence="4" id="KW-1133">Transmembrane helix</keyword>
<dbReference type="PANTHER" id="PTHR11860:SF118">
    <property type="entry name" value="CMRF35-LIKE MOLECULE 3-RELATED"/>
    <property type="match status" value="1"/>
</dbReference>
<evidence type="ECO:0000256" key="1">
    <source>
        <dbReference type="ARBA" id="ARBA00004370"/>
    </source>
</evidence>
<reference evidence="7 8" key="1">
    <citation type="submission" date="2024-01" db="EMBL/GenBank/DDBJ databases">
        <authorList>
            <person name="Alioto T."/>
            <person name="Alioto T."/>
            <person name="Gomez Garrido J."/>
        </authorList>
    </citation>
    <scope>NUCLEOTIDE SEQUENCE [LARGE SCALE GENOMIC DNA]</scope>
</reference>
<evidence type="ECO:0000313" key="8">
    <source>
        <dbReference type="Proteomes" id="UP001314229"/>
    </source>
</evidence>
<keyword evidence="3 4" id="KW-0472">Membrane</keyword>
<evidence type="ECO:0000256" key="3">
    <source>
        <dbReference type="ARBA" id="ARBA00023136"/>
    </source>
</evidence>
<name>A0AAV1P9I9_SCOSC</name>
<gene>
    <name evidence="7" type="ORF">FSCOSCO3_A010147</name>
</gene>
<dbReference type="SMART" id="SM00409">
    <property type="entry name" value="IG"/>
    <property type="match status" value="1"/>
</dbReference>
<feature type="domain" description="Immunoglobulin" evidence="6">
    <location>
        <begin position="21"/>
        <end position="122"/>
    </location>
</feature>
<dbReference type="EMBL" id="CAWUFR010000118">
    <property type="protein sequence ID" value="CAK6968366.1"/>
    <property type="molecule type" value="Genomic_DNA"/>
</dbReference>
<proteinExistence type="predicted"/>
<dbReference type="Pfam" id="PF07686">
    <property type="entry name" value="V-set"/>
    <property type="match status" value="1"/>
</dbReference>
<dbReference type="InterPro" id="IPR050671">
    <property type="entry name" value="CD300_family_receptors"/>
</dbReference>
<organism evidence="7 8">
    <name type="scientific">Scomber scombrus</name>
    <name type="common">Atlantic mackerel</name>
    <name type="synonym">Scomber vernalis</name>
    <dbReference type="NCBI Taxonomy" id="13677"/>
    <lineage>
        <taxon>Eukaryota</taxon>
        <taxon>Metazoa</taxon>
        <taxon>Chordata</taxon>
        <taxon>Craniata</taxon>
        <taxon>Vertebrata</taxon>
        <taxon>Euteleostomi</taxon>
        <taxon>Actinopterygii</taxon>
        <taxon>Neopterygii</taxon>
        <taxon>Teleostei</taxon>
        <taxon>Neoteleostei</taxon>
        <taxon>Acanthomorphata</taxon>
        <taxon>Pelagiaria</taxon>
        <taxon>Scombriformes</taxon>
        <taxon>Scombridae</taxon>
        <taxon>Scomber</taxon>
    </lineage>
</organism>
<dbReference type="AlphaFoldDB" id="A0AAV1P9I9"/>
<dbReference type="PANTHER" id="PTHR11860">
    <property type="entry name" value="POLYMERIC-IMMUNOGLOBULIN RECEPTOR"/>
    <property type="match status" value="1"/>
</dbReference>
<evidence type="ECO:0000256" key="4">
    <source>
        <dbReference type="SAM" id="Phobius"/>
    </source>
</evidence>
<dbReference type="InterPro" id="IPR013783">
    <property type="entry name" value="Ig-like_fold"/>
</dbReference>
<keyword evidence="5" id="KW-0732">Signal</keyword>
<dbReference type="Proteomes" id="UP001314229">
    <property type="component" value="Unassembled WGS sequence"/>
</dbReference>
<feature type="signal peptide" evidence="5">
    <location>
        <begin position="1"/>
        <end position="17"/>
    </location>
</feature>
<evidence type="ECO:0000256" key="5">
    <source>
        <dbReference type="SAM" id="SignalP"/>
    </source>
</evidence>
<sequence length="250" mass="28334">MRKMLLLSIWLFSVTRCEEPKIQVSGQEGGQVHISCPYGSGYENYPKCFKKGIYAYRKTIITSTDTLCKQTQDRKYDLCDDTEKRILHVTIYNLNLRDAGTYWCEIDAYTFDPKTEVELKVQKASVKTTVETITVNQQQSTRTTVAVHVSGPAVSSTQSEDEQTGKKLYLGVAAAALLLVLLVFLFLILRNHRLHIVRTEITQVIFTPTSQSHLRSQIQPDSLFFSTLSFNKVTDCSAVTHSTIRHQTTD</sequence>
<accession>A0AAV1P9I9</accession>
<dbReference type="SUPFAM" id="SSF48726">
    <property type="entry name" value="Immunoglobulin"/>
    <property type="match status" value="1"/>
</dbReference>
<feature type="transmembrane region" description="Helical" evidence="4">
    <location>
        <begin position="168"/>
        <end position="189"/>
    </location>
</feature>
<keyword evidence="2 4" id="KW-0812">Transmembrane</keyword>
<evidence type="ECO:0000256" key="2">
    <source>
        <dbReference type="ARBA" id="ARBA00022692"/>
    </source>
</evidence>
<keyword evidence="8" id="KW-1185">Reference proteome</keyword>
<evidence type="ECO:0000259" key="6">
    <source>
        <dbReference type="SMART" id="SM00409"/>
    </source>
</evidence>
<dbReference type="InterPro" id="IPR003599">
    <property type="entry name" value="Ig_sub"/>
</dbReference>
<dbReference type="InterPro" id="IPR013106">
    <property type="entry name" value="Ig_V-set"/>
</dbReference>